<evidence type="ECO:0000256" key="1">
    <source>
        <dbReference type="SAM" id="Phobius"/>
    </source>
</evidence>
<dbReference type="Proteomes" id="UP000295627">
    <property type="component" value="Unassembled WGS sequence"/>
</dbReference>
<dbReference type="AlphaFoldDB" id="A0A4R5PF17"/>
<feature type="transmembrane region" description="Helical" evidence="1">
    <location>
        <begin position="12"/>
        <end position="32"/>
    </location>
</feature>
<proteinExistence type="predicted"/>
<name>A0A4R5PF17_9MYCO</name>
<dbReference type="EMBL" id="RXLR01000008">
    <property type="protein sequence ID" value="TDH24414.1"/>
    <property type="molecule type" value="Genomic_DNA"/>
</dbReference>
<keyword evidence="1" id="KW-1133">Transmembrane helix</keyword>
<accession>A0A4R5PF17</accession>
<organism evidence="2 3">
    <name type="scientific">Mycobacteroides franklinii</name>
    <dbReference type="NCBI Taxonomy" id="948102"/>
    <lineage>
        <taxon>Bacteria</taxon>
        <taxon>Bacillati</taxon>
        <taxon>Actinomycetota</taxon>
        <taxon>Actinomycetes</taxon>
        <taxon>Mycobacteriales</taxon>
        <taxon>Mycobacteriaceae</taxon>
        <taxon>Mycobacteroides</taxon>
    </lineage>
</organism>
<keyword evidence="1" id="KW-0472">Membrane</keyword>
<reference evidence="2 3" key="1">
    <citation type="journal article" date="2019" name="Sci. Rep.">
        <title>Extended insight into the Mycobacterium chelonae-abscessus complex through whole genome sequencing of Mycobacterium salmoniphilum outbreak and Mycobacterium salmoniphilum-like strains.</title>
        <authorList>
            <person name="Behra P.R.K."/>
            <person name="Das S."/>
            <person name="Pettersson B.M.F."/>
            <person name="Shirreff L."/>
            <person name="DuCote T."/>
            <person name="Jacobsson K.G."/>
            <person name="Ennis D.G."/>
            <person name="Kirsebom L.A."/>
        </authorList>
    </citation>
    <scope>NUCLEOTIDE SEQUENCE [LARGE SCALE GENOMIC DNA]</scope>
    <source>
        <strain evidence="2 3">DSM 45524</strain>
    </source>
</reference>
<comment type="caution">
    <text evidence="2">The sequence shown here is derived from an EMBL/GenBank/DDBJ whole genome shotgun (WGS) entry which is preliminary data.</text>
</comment>
<protein>
    <submittedName>
        <fullName evidence="2">Uncharacterized protein</fullName>
    </submittedName>
</protein>
<gene>
    <name evidence="2" type="ORF">EJ571_04635</name>
</gene>
<sequence length="188" mass="21126">MIFNFAQTSPWWIPWIPFLGSLVVAVGAFYGIRKATENNQKAIGASNTREVEKWRRETLIRLCEEASAAQRDIDRRYNHEAISTPNKWDEYQNAVWVGTRKLGSIADSFTILGASDLNDKCIAMREAAYAVAKPAKALRSQAQNSPSEKLESLPGWLDHWNALVALSNAREQLIYSAAKLNETLMKPS</sequence>
<evidence type="ECO:0000313" key="2">
    <source>
        <dbReference type="EMBL" id="TDH24414.1"/>
    </source>
</evidence>
<keyword evidence="1" id="KW-0812">Transmembrane</keyword>
<dbReference type="RefSeq" id="WP_133052594.1">
    <property type="nucleotide sequence ID" value="NZ_MAFQ01000012.1"/>
</dbReference>
<evidence type="ECO:0000313" key="3">
    <source>
        <dbReference type="Proteomes" id="UP000295627"/>
    </source>
</evidence>